<dbReference type="InterPro" id="IPR042467">
    <property type="entry name" value="Peptidase_C65_otubain_sub2"/>
</dbReference>
<dbReference type="GO" id="GO:0071108">
    <property type="term" value="P:protein K48-linked deubiquitination"/>
    <property type="evidence" value="ECO:0007669"/>
    <property type="project" value="TreeGrafter"/>
</dbReference>
<dbReference type="PANTHER" id="PTHR12931">
    <property type="entry name" value="UBIQUITIN THIOLESTERASE PROTEIN OTUB"/>
    <property type="match status" value="1"/>
</dbReference>
<dbReference type="InterPro" id="IPR016615">
    <property type="entry name" value="Otubain"/>
</dbReference>
<keyword evidence="3 7" id="KW-0645">Protease</keyword>
<dbReference type="InterPro" id="IPR019400">
    <property type="entry name" value="Peptidase_C65_otubain"/>
</dbReference>
<evidence type="ECO:0000256" key="1">
    <source>
        <dbReference type="ARBA" id="ARBA00000707"/>
    </source>
</evidence>
<evidence type="ECO:0000256" key="6">
    <source>
        <dbReference type="ARBA" id="ARBA00022807"/>
    </source>
</evidence>
<dbReference type="Gene3D" id="1.20.1300.20">
    <property type="entry name" value="Peptidase C65 Otubain, subdomain 2"/>
    <property type="match status" value="1"/>
</dbReference>
<dbReference type="PANTHER" id="PTHR12931:SF15">
    <property type="entry name" value="UBIQUITIN THIOESTERASE OTUBAIN-LIKE"/>
    <property type="match status" value="1"/>
</dbReference>
<dbReference type="GO" id="GO:0006508">
    <property type="term" value="P:proteolysis"/>
    <property type="evidence" value="ECO:0007669"/>
    <property type="project" value="UniProtKB-KW"/>
</dbReference>
<feature type="site" description="Interacts with free ubiquitin" evidence="9">
    <location>
        <position position="260"/>
    </location>
</feature>
<feature type="site" description="Interacts with free ubiquitin" evidence="9">
    <location>
        <position position="265"/>
    </location>
</feature>
<evidence type="ECO:0000256" key="9">
    <source>
        <dbReference type="PIRSR" id="PIRSR013503-2"/>
    </source>
</evidence>
<feature type="active site" description="Nucleophile" evidence="8">
    <location>
        <position position="86"/>
    </location>
</feature>
<evidence type="ECO:0000256" key="10">
    <source>
        <dbReference type="SAM" id="MobiDB-lite"/>
    </source>
</evidence>
<keyword evidence="6 7" id="KW-0788">Thiol protease</keyword>
<organism evidence="12 13">
    <name type="scientific">Phaedon cochleariae</name>
    <name type="common">Mustard beetle</name>
    <dbReference type="NCBI Taxonomy" id="80249"/>
    <lineage>
        <taxon>Eukaryota</taxon>
        <taxon>Metazoa</taxon>
        <taxon>Ecdysozoa</taxon>
        <taxon>Arthropoda</taxon>
        <taxon>Hexapoda</taxon>
        <taxon>Insecta</taxon>
        <taxon>Pterygota</taxon>
        <taxon>Neoptera</taxon>
        <taxon>Endopterygota</taxon>
        <taxon>Coleoptera</taxon>
        <taxon>Polyphaga</taxon>
        <taxon>Cucujiformia</taxon>
        <taxon>Chrysomeloidea</taxon>
        <taxon>Chrysomelidae</taxon>
        <taxon>Chrysomelinae</taxon>
        <taxon>Chrysomelini</taxon>
        <taxon>Phaedon</taxon>
    </lineage>
</organism>
<dbReference type="Gene3D" id="3.30.200.60">
    <property type="entry name" value="Peptidase C65 Otubain, subdomain 1"/>
    <property type="match status" value="1"/>
</dbReference>
<protein>
    <recommendedName>
        <fullName evidence="7">Ubiquitin thioesterase</fullName>
        <ecNumber evidence="7">3.4.19.12</ecNumber>
    </recommendedName>
</protein>
<dbReference type="GO" id="GO:0005634">
    <property type="term" value="C:nucleus"/>
    <property type="evidence" value="ECO:0007669"/>
    <property type="project" value="TreeGrafter"/>
</dbReference>
<keyword evidence="4 7" id="KW-0833">Ubl conjugation pathway</keyword>
<evidence type="ECO:0000256" key="7">
    <source>
        <dbReference type="PIRNR" id="PIRNR013503"/>
    </source>
</evidence>
<dbReference type="EMBL" id="OU896709">
    <property type="protein sequence ID" value="CAH1159383.1"/>
    <property type="molecule type" value="Genomic_DNA"/>
</dbReference>
<evidence type="ECO:0000313" key="13">
    <source>
        <dbReference type="Proteomes" id="UP001153737"/>
    </source>
</evidence>
<dbReference type="OrthoDB" id="18915at2759"/>
<evidence type="ECO:0000256" key="8">
    <source>
        <dbReference type="PIRSR" id="PIRSR013503-1"/>
    </source>
</evidence>
<feature type="active site" evidence="8">
    <location>
        <position position="83"/>
    </location>
</feature>
<dbReference type="GO" id="GO:0004843">
    <property type="term" value="F:cysteine-type deubiquitinase activity"/>
    <property type="evidence" value="ECO:0007669"/>
    <property type="project" value="UniProtKB-UniRule"/>
</dbReference>
<gene>
    <name evidence="12" type="ORF">PHAECO_LOCUS7574</name>
</gene>
<evidence type="ECO:0000256" key="5">
    <source>
        <dbReference type="ARBA" id="ARBA00022801"/>
    </source>
</evidence>
<accession>A0A9P0GTL9</accession>
<dbReference type="EC" id="3.4.19.12" evidence="7"/>
<evidence type="ECO:0000313" key="12">
    <source>
        <dbReference type="EMBL" id="CAH1159383.1"/>
    </source>
</evidence>
<dbReference type="Proteomes" id="UP001153737">
    <property type="component" value="Chromosome 3"/>
</dbReference>
<feature type="region of interest" description="Disordered" evidence="10">
    <location>
        <begin position="1"/>
        <end position="21"/>
    </location>
</feature>
<dbReference type="InterPro" id="IPR003323">
    <property type="entry name" value="OTU_dom"/>
</dbReference>
<evidence type="ECO:0000256" key="2">
    <source>
        <dbReference type="ARBA" id="ARBA00006579"/>
    </source>
</evidence>
<dbReference type="InterPro" id="IPR042468">
    <property type="entry name" value="Peptidase_C65_otubain_sub1"/>
</dbReference>
<feature type="site" description="Interacts with free ubiquitin" evidence="9">
    <location>
        <position position="236"/>
    </location>
</feature>
<proteinExistence type="inferred from homology"/>
<dbReference type="SUPFAM" id="SSF54001">
    <property type="entry name" value="Cysteine proteinases"/>
    <property type="match status" value="1"/>
</dbReference>
<dbReference type="PROSITE" id="PS50802">
    <property type="entry name" value="OTU"/>
    <property type="match status" value="1"/>
</dbReference>
<reference evidence="12" key="2">
    <citation type="submission" date="2022-10" db="EMBL/GenBank/DDBJ databases">
        <authorList>
            <consortium name="ENA_rothamsted_submissions"/>
            <consortium name="culmorum"/>
            <person name="King R."/>
        </authorList>
    </citation>
    <scope>NUCLEOTIDE SEQUENCE</scope>
</reference>
<dbReference type="FunFam" id="1.20.1300.20:FF:000001">
    <property type="entry name" value="Ubiquitin thioesterase OTUB1"/>
    <property type="match status" value="1"/>
</dbReference>
<comment type="catalytic activity">
    <reaction evidence="1 7">
        <text>Thiol-dependent hydrolysis of ester, thioester, amide, peptide and isopeptide bonds formed by the C-terminal Gly of ubiquitin (a 76-residue protein attached to proteins as an intracellular targeting signal).</text>
        <dbReference type="EC" id="3.4.19.12"/>
    </reaction>
</comment>
<evidence type="ECO:0000256" key="4">
    <source>
        <dbReference type="ARBA" id="ARBA00022786"/>
    </source>
</evidence>
<dbReference type="AlphaFoldDB" id="A0A9P0GTL9"/>
<keyword evidence="5 7" id="KW-0378">Hydrolase</keyword>
<sequence length="270" mass="31300">MGDEAQTTSTTVSKEITSQPNQDELILAQQRQIEKEISDSTTLVGELEPISSLNNEYSSDEVYLDKVKDLGEKYKFIRRTRPDGNCFFRAFSYANIERLLSKKEDYNEFYRISEESKDVLVSLGFQQFTVEDFYDTYMEVLKKLKNIENLDEAHKELHTTFNEQGFSDYMVVYLRLLTSGQLQKDQDFYSCFIEGDRTVTDFCHQEVEPMYKESDHIHIIAACAALNTGVRVIYMDRGTEKSCTAHDLPEGCSPTVHLLYRPGHYDILYL</sequence>
<feature type="site" description="Interacts with free ubiquitin" evidence="9">
    <location>
        <position position="234"/>
    </location>
</feature>
<evidence type="ECO:0000259" key="11">
    <source>
        <dbReference type="PROSITE" id="PS50802"/>
    </source>
</evidence>
<dbReference type="CDD" id="cd22763">
    <property type="entry name" value="OTUB1"/>
    <property type="match status" value="1"/>
</dbReference>
<reference evidence="12" key="1">
    <citation type="submission" date="2022-01" db="EMBL/GenBank/DDBJ databases">
        <authorList>
            <person name="King R."/>
        </authorList>
    </citation>
    <scope>NUCLEOTIDE SEQUENCE</scope>
</reference>
<feature type="site" description="Interacts with free ubiquitin" evidence="9">
    <location>
        <position position="220"/>
    </location>
</feature>
<dbReference type="GO" id="GO:0043130">
    <property type="term" value="F:ubiquitin binding"/>
    <property type="evidence" value="ECO:0007669"/>
    <property type="project" value="UniProtKB-UniRule"/>
</dbReference>
<dbReference type="PIRSF" id="PIRSF013503">
    <property type="entry name" value="Ubiquitin_thioesterase_Otubain"/>
    <property type="match status" value="1"/>
</dbReference>
<comment type="similarity">
    <text evidence="2 7">Belongs to the peptidase C65 family.</text>
</comment>
<dbReference type="Pfam" id="PF10275">
    <property type="entry name" value="Peptidase_C65"/>
    <property type="match status" value="1"/>
</dbReference>
<evidence type="ECO:0000256" key="3">
    <source>
        <dbReference type="ARBA" id="ARBA00022670"/>
    </source>
</evidence>
<feature type="active site" evidence="8">
    <location>
        <position position="264"/>
    </location>
</feature>
<feature type="domain" description="OTU" evidence="11">
    <location>
        <begin position="75"/>
        <end position="270"/>
    </location>
</feature>
<name>A0A9P0GTL9_PHACE</name>
<keyword evidence="13" id="KW-1185">Reference proteome</keyword>
<dbReference type="InterPro" id="IPR038765">
    <property type="entry name" value="Papain-like_cys_pep_sf"/>
</dbReference>